<gene>
    <name evidence="1" type="ORF">EJB05_01586</name>
</gene>
<dbReference type="AlphaFoldDB" id="A0A5J9WNC7"/>
<organism evidence="1 2">
    <name type="scientific">Eragrostis curvula</name>
    <name type="common">weeping love grass</name>
    <dbReference type="NCBI Taxonomy" id="38414"/>
    <lineage>
        <taxon>Eukaryota</taxon>
        <taxon>Viridiplantae</taxon>
        <taxon>Streptophyta</taxon>
        <taxon>Embryophyta</taxon>
        <taxon>Tracheophyta</taxon>
        <taxon>Spermatophyta</taxon>
        <taxon>Magnoliopsida</taxon>
        <taxon>Liliopsida</taxon>
        <taxon>Poales</taxon>
        <taxon>Poaceae</taxon>
        <taxon>PACMAD clade</taxon>
        <taxon>Chloridoideae</taxon>
        <taxon>Eragrostideae</taxon>
        <taxon>Eragrostidinae</taxon>
        <taxon>Eragrostis</taxon>
    </lineage>
</organism>
<dbReference type="PANTHER" id="PTHR35161:SF1">
    <property type="entry name" value="OS02G0138300 PROTEIN"/>
    <property type="match status" value="1"/>
</dbReference>
<comment type="caution">
    <text evidence="1">The sequence shown here is derived from an EMBL/GenBank/DDBJ whole genome shotgun (WGS) entry which is preliminary data.</text>
</comment>
<sequence length="293" mass="33329">IHSVICVHSTLGIDKSSAQILCDAESYVKANAMLIEAKANTMLIEVPVLGTTKTFWRLSDEATRISRKLAKILKAYHSVGKYVTAPLQVSNVWISSSGSVKLSGVSFTDQGFSIKRVRDDYKHLSRVLRSLIRISGGDIAKLPPDYMEFLRLLGSDTLAMKDEFLVVNNSALLPMKNRQVFLVQIKYLGRTRAGQAKKKQILSMLPYEDDWLNTAKANAKLNKWVVNVQNNYKMTQFDLLRLNRNVRSHLHQYSDDDIEEILYCEWPELLMAMQKMLHVEGELESCDIQNKFG</sequence>
<evidence type="ECO:0000313" key="2">
    <source>
        <dbReference type="Proteomes" id="UP000324897"/>
    </source>
</evidence>
<accession>A0A5J9WNC7</accession>
<proteinExistence type="predicted"/>
<dbReference type="PANTHER" id="PTHR35161">
    <property type="entry name" value="OS02G0303100 PROTEIN"/>
    <property type="match status" value="1"/>
</dbReference>
<dbReference type="OrthoDB" id="592181at2759"/>
<reference evidence="1 2" key="1">
    <citation type="journal article" date="2019" name="Sci. Rep.">
        <title>A high-quality genome of Eragrostis curvula grass provides insights into Poaceae evolution and supports new strategies to enhance forage quality.</title>
        <authorList>
            <person name="Carballo J."/>
            <person name="Santos B.A.C.M."/>
            <person name="Zappacosta D."/>
            <person name="Garbus I."/>
            <person name="Selva J.P."/>
            <person name="Gallo C.A."/>
            <person name="Diaz A."/>
            <person name="Albertini E."/>
            <person name="Caccamo M."/>
            <person name="Echenique V."/>
        </authorList>
    </citation>
    <scope>NUCLEOTIDE SEQUENCE [LARGE SCALE GENOMIC DNA]</scope>
    <source>
        <strain evidence="2">cv. Victoria</strain>
        <tissue evidence="1">Leaf</tissue>
    </source>
</reference>
<dbReference type="EMBL" id="RWGY01000002">
    <property type="protein sequence ID" value="TVU50222.1"/>
    <property type="molecule type" value="Genomic_DNA"/>
</dbReference>
<name>A0A5J9WNC7_9POAL</name>
<dbReference type="Proteomes" id="UP000324897">
    <property type="component" value="Chromosome 6"/>
</dbReference>
<evidence type="ECO:0000313" key="1">
    <source>
        <dbReference type="EMBL" id="TVU50222.1"/>
    </source>
</evidence>
<keyword evidence="2" id="KW-1185">Reference proteome</keyword>
<dbReference type="Gramene" id="TVU50222">
    <property type="protein sequence ID" value="TVU50222"/>
    <property type="gene ID" value="EJB05_01586"/>
</dbReference>
<protein>
    <submittedName>
        <fullName evidence="1">Uncharacterized protein</fullName>
    </submittedName>
</protein>
<feature type="non-terminal residue" evidence="1">
    <location>
        <position position="1"/>
    </location>
</feature>